<evidence type="ECO:0000313" key="2">
    <source>
        <dbReference type="EMBL" id="MDU0339508.1"/>
    </source>
</evidence>
<name>A0ABU3S412_9HYPH</name>
<evidence type="ECO:0000256" key="1">
    <source>
        <dbReference type="SAM" id="MobiDB-lite"/>
    </source>
</evidence>
<organism evidence="2 3">
    <name type="scientific">Bosea rubneri</name>
    <dbReference type="NCBI Taxonomy" id="3075434"/>
    <lineage>
        <taxon>Bacteria</taxon>
        <taxon>Pseudomonadati</taxon>
        <taxon>Pseudomonadota</taxon>
        <taxon>Alphaproteobacteria</taxon>
        <taxon>Hyphomicrobiales</taxon>
        <taxon>Boseaceae</taxon>
        <taxon>Bosea</taxon>
    </lineage>
</organism>
<dbReference type="RefSeq" id="WP_316017409.1">
    <property type="nucleotide sequence ID" value="NZ_JAWDID010000006.1"/>
</dbReference>
<sequence>MSDARSLTPLSEMDYAAIADAVMETSRGRWFLAEYAKRNRQADTEQVLSAIARLEGLFAAPKPVFDAGIGFPEAARAIAELREDLDRAGVGNLSSTRLSGRIHEAASNIIAAAEGIQEAAWTLRESGAAPDICDRLDRRATEIYSATATVEASADQIEKMADTVAMLDSSLRAVVDGASFALESSAAPAQADPPSEPRVQPLTRPSLTDPGDIDIVEIDTHRRAPLAQDGTLSGKVPGLRRFAGRPIVDEDIVFSDIGSPAEAVPARPAASSARLEISYSEADLRAIDSLPTEERLRFFA</sequence>
<protein>
    <submittedName>
        <fullName evidence="2">Uncharacterized protein</fullName>
    </submittedName>
</protein>
<keyword evidence="3" id="KW-1185">Reference proteome</keyword>
<accession>A0ABU3S412</accession>
<proteinExistence type="predicted"/>
<feature type="region of interest" description="Disordered" evidence="1">
    <location>
        <begin position="185"/>
        <end position="211"/>
    </location>
</feature>
<gene>
    <name evidence="2" type="ORF">RKE40_06435</name>
</gene>
<reference evidence="2 3" key="1">
    <citation type="submission" date="2023-09" db="EMBL/GenBank/DDBJ databases">
        <title>Whole genome shotgun sequencing (WGS) of Bosea sp. ZW T0_25, isolated from stored onions (Allium cepa).</title>
        <authorList>
            <person name="Stoll D.A."/>
            <person name="Huch M."/>
        </authorList>
    </citation>
    <scope>NUCLEOTIDE SEQUENCE [LARGE SCALE GENOMIC DNA]</scope>
    <source>
        <strain evidence="2 3">ZW T0_25</strain>
    </source>
</reference>
<dbReference type="EMBL" id="JAWDID010000006">
    <property type="protein sequence ID" value="MDU0339508.1"/>
    <property type="molecule type" value="Genomic_DNA"/>
</dbReference>
<evidence type="ECO:0000313" key="3">
    <source>
        <dbReference type="Proteomes" id="UP001254257"/>
    </source>
</evidence>
<comment type="caution">
    <text evidence="2">The sequence shown here is derived from an EMBL/GenBank/DDBJ whole genome shotgun (WGS) entry which is preliminary data.</text>
</comment>
<dbReference type="Proteomes" id="UP001254257">
    <property type="component" value="Unassembled WGS sequence"/>
</dbReference>